<dbReference type="Gene3D" id="1.10.10.10">
    <property type="entry name" value="Winged helix-like DNA-binding domain superfamily/Winged helix DNA-binding domain"/>
    <property type="match status" value="1"/>
</dbReference>
<dbReference type="Pfam" id="PF12802">
    <property type="entry name" value="MarR_2"/>
    <property type="match status" value="1"/>
</dbReference>
<accession>A0A4D7B616</accession>
<dbReference type="SMART" id="SM00347">
    <property type="entry name" value="HTH_MARR"/>
    <property type="match status" value="1"/>
</dbReference>
<dbReference type="GO" id="GO:0003700">
    <property type="term" value="F:DNA-binding transcription factor activity"/>
    <property type="evidence" value="ECO:0007669"/>
    <property type="project" value="InterPro"/>
</dbReference>
<dbReference type="KEGG" id="pstg:E8M01_24135"/>
<evidence type="ECO:0000259" key="1">
    <source>
        <dbReference type="PROSITE" id="PS50995"/>
    </source>
</evidence>
<feature type="domain" description="HTH marR-type" evidence="1">
    <location>
        <begin position="3"/>
        <end position="132"/>
    </location>
</feature>
<evidence type="ECO:0000313" key="2">
    <source>
        <dbReference type="EMBL" id="QCI69389.1"/>
    </source>
</evidence>
<sequence length="132" mass="14504">MAGDCYCILLRTAARKTSAIYDEALASLGINIAQFSMLRRIARAAPVSLTELGRLTELDRSTVGRNAKVLERMNLVRTVPARDQREATLVLSDHGQRILAEGAPLWDQAQEKIESMLGADAAKQLRTLIQAL</sequence>
<dbReference type="InterPro" id="IPR036390">
    <property type="entry name" value="WH_DNA-bd_sf"/>
</dbReference>
<dbReference type="InterPro" id="IPR000835">
    <property type="entry name" value="HTH_MarR-typ"/>
</dbReference>
<proteinExistence type="predicted"/>
<gene>
    <name evidence="2" type="ORF">E8M01_24135</name>
</gene>
<evidence type="ECO:0000313" key="3">
    <source>
        <dbReference type="Proteomes" id="UP000298781"/>
    </source>
</evidence>
<protein>
    <submittedName>
        <fullName evidence="2">MarR family transcriptional regulator</fullName>
    </submittedName>
</protein>
<dbReference type="EMBL" id="CP039690">
    <property type="protein sequence ID" value="QCI69389.1"/>
    <property type="molecule type" value="Genomic_DNA"/>
</dbReference>
<dbReference type="PANTHER" id="PTHR33164">
    <property type="entry name" value="TRANSCRIPTIONAL REGULATOR, MARR FAMILY"/>
    <property type="match status" value="1"/>
</dbReference>
<dbReference type="RefSeq" id="WP_136964794.1">
    <property type="nucleotide sequence ID" value="NZ_CP039690.1"/>
</dbReference>
<dbReference type="OrthoDB" id="2287011at2"/>
<name>A0A4D7B616_9HYPH</name>
<dbReference type="Proteomes" id="UP000298781">
    <property type="component" value="Chromosome"/>
</dbReference>
<dbReference type="InterPro" id="IPR039422">
    <property type="entry name" value="MarR/SlyA-like"/>
</dbReference>
<reference evidence="2 3" key="1">
    <citation type="submission" date="2019-04" db="EMBL/GenBank/DDBJ databases">
        <title>Phreatobacter aquaticus sp. nov.</title>
        <authorList>
            <person name="Choi A."/>
        </authorList>
    </citation>
    <scope>NUCLEOTIDE SEQUENCE [LARGE SCALE GENOMIC DNA]</scope>
    <source>
        <strain evidence="2 3">KCTC 52518</strain>
    </source>
</reference>
<dbReference type="InterPro" id="IPR036388">
    <property type="entry name" value="WH-like_DNA-bd_sf"/>
</dbReference>
<organism evidence="2 3">
    <name type="scientific">Phreatobacter stygius</name>
    <dbReference type="NCBI Taxonomy" id="1940610"/>
    <lineage>
        <taxon>Bacteria</taxon>
        <taxon>Pseudomonadati</taxon>
        <taxon>Pseudomonadota</taxon>
        <taxon>Alphaproteobacteria</taxon>
        <taxon>Hyphomicrobiales</taxon>
        <taxon>Phreatobacteraceae</taxon>
        <taxon>Phreatobacter</taxon>
    </lineage>
</organism>
<dbReference type="PANTHER" id="PTHR33164:SF105">
    <property type="entry name" value="TRANSCRIPTIONAL REPRESSOR PROTEIN-RELATED"/>
    <property type="match status" value="1"/>
</dbReference>
<dbReference type="AlphaFoldDB" id="A0A4D7B616"/>
<dbReference type="SUPFAM" id="SSF46785">
    <property type="entry name" value="Winged helix' DNA-binding domain"/>
    <property type="match status" value="1"/>
</dbReference>
<keyword evidence="3" id="KW-1185">Reference proteome</keyword>
<dbReference type="PROSITE" id="PS50995">
    <property type="entry name" value="HTH_MARR_2"/>
    <property type="match status" value="1"/>
</dbReference>
<dbReference type="GO" id="GO:0006950">
    <property type="term" value="P:response to stress"/>
    <property type="evidence" value="ECO:0007669"/>
    <property type="project" value="TreeGrafter"/>
</dbReference>